<accession>X0W400</accession>
<feature type="non-terminal residue" evidence="1">
    <location>
        <position position="258"/>
    </location>
</feature>
<dbReference type="AlphaFoldDB" id="X0W400"/>
<comment type="caution">
    <text evidence="1">The sequence shown here is derived from an EMBL/GenBank/DDBJ whole genome shotgun (WGS) entry which is preliminary data.</text>
</comment>
<protein>
    <submittedName>
        <fullName evidence="1">Uncharacterized protein</fullName>
    </submittedName>
</protein>
<reference evidence="1" key="1">
    <citation type="journal article" date="2014" name="Front. Microbiol.">
        <title>High frequency of phylogenetically diverse reductive dehalogenase-homologous genes in deep subseafloor sedimentary metagenomes.</title>
        <authorList>
            <person name="Kawai M."/>
            <person name="Futagami T."/>
            <person name="Toyoda A."/>
            <person name="Takaki Y."/>
            <person name="Nishi S."/>
            <person name="Hori S."/>
            <person name="Arai W."/>
            <person name="Tsubouchi T."/>
            <person name="Morono Y."/>
            <person name="Uchiyama I."/>
            <person name="Ito T."/>
            <person name="Fujiyama A."/>
            <person name="Inagaki F."/>
            <person name="Takami H."/>
        </authorList>
    </citation>
    <scope>NUCLEOTIDE SEQUENCE</scope>
    <source>
        <strain evidence="1">Expedition CK06-06</strain>
    </source>
</reference>
<name>X0W400_9ZZZZ</name>
<sequence>GSEQVRYTVLSLRARLSEIPYSRGGSRTVSWNAKDTDEDYEPVYAGKSVGFILDAIFSGAETEINEQIPGFTYDSGSALAIEYVSARLALNSTNVEEAINLVLNAAPSWRLRTTYQNGSLHFSFVNLNDVSASTLTIGADSVISSGISSDVRDSATAVVYGGFGGVIDTMVELEEEWDEDLEADWTPPKGAEEGQIPTRDADGQIVPTVEDDYTLVFRRWSVPAAVTGLIMGERGRGWGPPKAFARTMHGSWSLSGAR</sequence>
<gene>
    <name evidence="1" type="ORF">S01H1_55476</name>
</gene>
<organism evidence="1">
    <name type="scientific">marine sediment metagenome</name>
    <dbReference type="NCBI Taxonomy" id="412755"/>
    <lineage>
        <taxon>unclassified sequences</taxon>
        <taxon>metagenomes</taxon>
        <taxon>ecological metagenomes</taxon>
    </lineage>
</organism>
<proteinExistence type="predicted"/>
<evidence type="ECO:0000313" key="1">
    <source>
        <dbReference type="EMBL" id="GAG25564.1"/>
    </source>
</evidence>
<feature type="non-terminal residue" evidence="1">
    <location>
        <position position="1"/>
    </location>
</feature>
<dbReference type="EMBL" id="BARS01036063">
    <property type="protein sequence ID" value="GAG25564.1"/>
    <property type="molecule type" value="Genomic_DNA"/>
</dbReference>